<reference evidence="1" key="1">
    <citation type="submission" date="2018-05" db="EMBL/GenBank/DDBJ databases">
        <authorList>
            <person name="Lanie J.A."/>
            <person name="Ng W.-L."/>
            <person name="Kazmierczak K.M."/>
            <person name="Andrzejewski T.M."/>
            <person name="Davidsen T.M."/>
            <person name="Wayne K.J."/>
            <person name="Tettelin H."/>
            <person name="Glass J.I."/>
            <person name="Rusch D."/>
            <person name="Podicherti R."/>
            <person name="Tsui H.-C.T."/>
            <person name="Winkler M.E."/>
        </authorList>
    </citation>
    <scope>NUCLEOTIDE SEQUENCE</scope>
</reference>
<dbReference type="EMBL" id="UINC01012730">
    <property type="protein sequence ID" value="SVA55414.1"/>
    <property type="molecule type" value="Genomic_DNA"/>
</dbReference>
<sequence length="101" mass="11589">MVFHVMAQHYWDTCDGAKRAKSDPDVKPRVDTQRWVEGNDKVKVISAIGHQTLHRMFAIVESDDYAEVQALFTDQMWNGPIEVLPVNDMIAQRKGFGEWGK</sequence>
<dbReference type="Pfam" id="PF11746">
    <property type="entry name" value="DUF3303"/>
    <property type="match status" value="1"/>
</dbReference>
<evidence type="ECO:0000313" key="1">
    <source>
        <dbReference type="EMBL" id="SVA55414.1"/>
    </source>
</evidence>
<dbReference type="AlphaFoldDB" id="A0A381WSE1"/>
<accession>A0A381WSE1</accession>
<dbReference type="InterPro" id="IPR021734">
    <property type="entry name" value="DUF3303"/>
</dbReference>
<organism evidence="1">
    <name type="scientific">marine metagenome</name>
    <dbReference type="NCBI Taxonomy" id="408172"/>
    <lineage>
        <taxon>unclassified sequences</taxon>
        <taxon>metagenomes</taxon>
        <taxon>ecological metagenomes</taxon>
    </lineage>
</organism>
<proteinExistence type="predicted"/>
<gene>
    <name evidence="1" type="ORF">METZ01_LOCUS108268</name>
</gene>
<name>A0A381WSE1_9ZZZZ</name>
<protein>
    <submittedName>
        <fullName evidence="1">Uncharacterized protein</fullName>
    </submittedName>
</protein>